<keyword evidence="3" id="KW-1185">Reference proteome</keyword>
<gene>
    <name evidence="2" type="ORF">AGERDE_LOCUS606</name>
</gene>
<evidence type="ECO:0000256" key="1">
    <source>
        <dbReference type="SAM" id="MobiDB-lite"/>
    </source>
</evidence>
<dbReference type="CDD" id="cd16448">
    <property type="entry name" value="RING-H2"/>
    <property type="match status" value="1"/>
</dbReference>
<reference evidence="2" key="1">
    <citation type="submission" date="2021-06" db="EMBL/GenBank/DDBJ databases">
        <authorList>
            <person name="Kallberg Y."/>
            <person name="Tangrot J."/>
            <person name="Rosling A."/>
        </authorList>
    </citation>
    <scope>NUCLEOTIDE SEQUENCE</scope>
    <source>
        <strain evidence="2">MT106</strain>
    </source>
</reference>
<comment type="caution">
    <text evidence="2">The sequence shown here is derived from an EMBL/GenBank/DDBJ whole genome shotgun (WGS) entry which is preliminary data.</text>
</comment>
<evidence type="ECO:0000313" key="3">
    <source>
        <dbReference type="Proteomes" id="UP000789831"/>
    </source>
</evidence>
<dbReference type="EMBL" id="CAJVPL010000031">
    <property type="protein sequence ID" value="CAG8436010.1"/>
    <property type="molecule type" value="Genomic_DNA"/>
</dbReference>
<dbReference type="Proteomes" id="UP000789831">
    <property type="component" value="Unassembled WGS sequence"/>
</dbReference>
<accession>A0A9N8YNQ5</accession>
<organism evidence="2 3">
    <name type="scientific">Ambispora gerdemannii</name>
    <dbReference type="NCBI Taxonomy" id="144530"/>
    <lineage>
        <taxon>Eukaryota</taxon>
        <taxon>Fungi</taxon>
        <taxon>Fungi incertae sedis</taxon>
        <taxon>Mucoromycota</taxon>
        <taxon>Glomeromycotina</taxon>
        <taxon>Glomeromycetes</taxon>
        <taxon>Archaeosporales</taxon>
        <taxon>Ambisporaceae</taxon>
        <taxon>Ambispora</taxon>
    </lineage>
</organism>
<feature type="compositionally biased region" description="Polar residues" evidence="1">
    <location>
        <begin position="91"/>
        <end position="100"/>
    </location>
</feature>
<proteinExistence type="predicted"/>
<name>A0A9N8YNQ5_9GLOM</name>
<feature type="region of interest" description="Disordered" evidence="1">
    <location>
        <begin position="78"/>
        <end position="100"/>
    </location>
</feature>
<sequence length="129" mass="15108">MFNSEYSPFDPSEKCHLQNSCKTLQSTSDQSISLPCGHIYHQHCLQYLEHKYFYCLKYIKNEINYNVKSIISRITDTSMDEDDSEIDLSQENEVQSTDNNNEVEDLSKQSLFNLQIANDFKSTLEIFMK</sequence>
<protein>
    <submittedName>
        <fullName evidence="2">740_t:CDS:1</fullName>
    </submittedName>
</protein>
<evidence type="ECO:0000313" key="2">
    <source>
        <dbReference type="EMBL" id="CAG8436010.1"/>
    </source>
</evidence>
<feature type="compositionally biased region" description="Acidic residues" evidence="1">
    <location>
        <begin position="78"/>
        <end position="90"/>
    </location>
</feature>
<dbReference type="AlphaFoldDB" id="A0A9N8YNQ5"/>